<dbReference type="Gene3D" id="3.20.20.80">
    <property type="entry name" value="Glycosidases"/>
    <property type="match status" value="1"/>
</dbReference>
<sequence>MGVSTPEWVKDAVFYQIFPDRFAQSARVPKAGHLQRWGDPPHPHKYQGGDLLGVVEHLDHLVDLGVSAIYFCPVFQSASNHRYHTHDYYRVDPMLGGNEALRVLVDEAHARGLKVVLDGVFNHSSRGFFQFNDILENGEHSAYLDWFHVHGFPLHPYAGPEIPSGYEAWWGNRALPKFNTRTQAVREFLWGVAEHWIRFGIDGWRLDVPNEIDDDEFWQEFRRRVKNINPEAYIVGEIWENASRWLAGDQFDAVMNYLFTRPVLGFFGARTLNEGVISGTGYGQVPALGAEAFARQVTEILTLYPHEITLAQLNLLGSHDTPRFRTAAGGDESAFRLATLFQMTYPGAPCIYYGDEVGMQGGRDPDCRRAFPWHDPSSWNVDTLEYTRKLARVRRNRRVLSRGSFEVLHARGDLLAYARSLEGERAVVLINAGLEAASFAVAGLEPGRYREVLSGAPLELRAGEALPVAARTGLLLLRE</sequence>
<keyword evidence="5" id="KW-1185">Reference proteome</keyword>
<evidence type="ECO:0000259" key="3">
    <source>
        <dbReference type="SMART" id="SM00642"/>
    </source>
</evidence>
<dbReference type="SMART" id="SM00642">
    <property type="entry name" value="Aamy"/>
    <property type="match status" value="1"/>
</dbReference>
<dbReference type="InterPro" id="IPR013780">
    <property type="entry name" value="Glyco_hydro_b"/>
</dbReference>
<organism evidence="4 5">
    <name type="scientific">Deinobacterium chartae</name>
    <dbReference type="NCBI Taxonomy" id="521158"/>
    <lineage>
        <taxon>Bacteria</taxon>
        <taxon>Thermotogati</taxon>
        <taxon>Deinococcota</taxon>
        <taxon>Deinococci</taxon>
        <taxon>Deinococcales</taxon>
        <taxon>Deinococcaceae</taxon>
        <taxon>Deinobacterium</taxon>
    </lineage>
</organism>
<dbReference type="GO" id="GO:0031216">
    <property type="term" value="F:neopullulanase activity"/>
    <property type="evidence" value="ECO:0007669"/>
    <property type="project" value="UniProtKB-EC"/>
</dbReference>
<dbReference type="EMBL" id="JACHHG010000004">
    <property type="protein sequence ID" value="MBB6097917.1"/>
    <property type="molecule type" value="Genomic_DNA"/>
</dbReference>
<dbReference type="SUPFAM" id="SSF51011">
    <property type="entry name" value="Glycosyl hydrolase domain"/>
    <property type="match status" value="1"/>
</dbReference>
<dbReference type="SUPFAM" id="SSF51445">
    <property type="entry name" value="(Trans)glycosidases"/>
    <property type="match status" value="1"/>
</dbReference>
<keyword evidence="1 4" id="KW-0378">Hydrolase</keyword>
<evidence type="ECO:0000313" key="4">
    <source>
        <dbReference type="EMBL" id="MBB6097917.1"/>
    </source>
</evidence>
<dbReference type="PANTHER" id="PTHR10357:SF210">
    <property type="entry name" value="MALTODEXTRIN GLUCOSIDASE"/>
    <property type="match status" value="1"/>
</dbReference>
<name>A0A841HWY9_9DEIO</name>
<dbReference type="Pfam" id="PF00128">
    <property type="entry name" value="Alpha-amylase"/>
    <property type="match status" value="1"/>
</dbReference>
<evidence type="ECO:0000313" key="5">
    <source>
        <dbReference type="Proteomes" id="UP000569951"/>
    </source>
</evidence>
<protein>
    <submittedName>
        <fullName evidence="4">Neopullulanase</fullName>
        <ecNumber evidence="4">3.2.1.135</ecNumber>
    </submittedName>
</protein>
<dbReference type="PANTHER" id="PTHR10357">
    <property type="entry name" value="ALPHA-AMYLASE FAMILY MEMBER"/>
    <property type="match status" value="1"/>
</dbReference>
<dbReference type="CDD" id="cd11338">
    <property type="entry name" value="AmyAc_CMD"/>
    <property type="match status" value="1"/>
</dbReference>
<proteinExistence type="predicted"/>
<feature type="domain" description="Glycosyl hydrolase family 13 catalytic" evidence="3">
    <location>
        <begin position="16"/>
        <end position="394"/>
    </location>
</feature>
<accession>A0A841HWY9</accession>
<dbReference type="RefSeq" id="WP_183985823.1">
    <property type="nucleotide sequence ID" value="NZ_JACHHG010000004.1"/>
</dbReference>
<dbReference type="EC" id="3.2.1.135" evidence="4"/>
<gene>
    <name evidence="4" type="ORF">HNR42_001340</name>
</gene>
<dbReference type="GO" id="GO:0005975">
    <property type="term" value="P:carbohydrate metabolic process"/>
    <property type="evidence" value="ECO:0007669"/>
    <property type="project" value="InterPro"/>
</dbReference>
<evidence type="ECO:0000256" key="1">
    <source>
        <dbReference type="ARBA" id="ARBA00022801"/>
    </source>
</evidence>
<dbReference type="AlphaFoldDB" id="A0A841HWY9"/>
<dbReference type="Gene3D" id="2.60.40.1180">
    <property type="entry name" value="Golgi alpha-mannosidase II"/>
    <property type="match status" value="1"/>
</dbReference>
<dbReference type="InterPro" id="IPR017853">
    <property type="entry name" value="GH"/>
</dbReference>
<comment type="caution">
    <text evidence="4">The sequence shown here is derived from an EMBL/GenBank/DDBJ whole genome shotgun (WGS) entry which is preliminary data.</text>
</comment>
<reference evidence="4 5" key="1">
    <citation type="submission" date="2020-08" db="EMBL/GenBank/DDBJ databases">
        <title>Genomic Encyclopedia of Type Strains, Phase IV (KMG-IV): sequencing the most valuable type-strain genomes for metagenomic binning, comparative biology and taxonomic classification.</title>
        <authorList>
            <person name="Goeker M."/>
        </authorList>
    </citation>
    <scope>NUCLEOTIDE SEQUENCE [LARGE SCALE GENOMIC DNA]</scope>
    <source>
        <strain evidence="4 5">DSM 21458</strain>
    </source>
</reference>
<dbReference type="InterPro" id="IPR006047">
    <property type="entry name" value="GH13_cat_dom"/>
</dbReference>
<dbReference type="Proteomes" id="UP000569951">
    <property type="component" value="Unassembled WGS sequence"/>
</dbReference>
<evidence type="ECO:0000256" key="2">
    <source>
        <dbReference type="ARBA" id="ARBA00023295"/>
    </source>
</evidence>
<keyword evidence="2 4" id="KW-0326">Glycosidase</keyword>